<comment type="catalytic activity">
    <reaction evidence="2">
        <text>allantoate + H2O = (S)-ureidoglycolate + urea</text>
        <dbReference type="Rhea" id="RHEA:11016"/>
        <dbReference type="ChEBI" id="CHEBI:15377"/>
        <dbReference type="ChEBI" id="CHEBI:16199"/>
        <dbReference type="ChEBI" id="CHEBI:17536"/>
        <dbReference type="ChEBI" id="CHEBI:57296"/>
        <dbReference type="EC" id="3.5.3.4"/>
    </reaction>
</comment>
<reference evidence="4 5" key="1">
    <citation type="submission" date="2024-06" db="EMBL/GenBank/DDBJ databases">
        <title>The Natural Products Discovery Center: Release of the First 8490 Sequenced Strains for Exploring Actinobacteria Biosynthetic Diversity.</title>
        <authorList>
            <person name="Kalkreuter E."/>
            <person name="Kautsar S.A."/>
            <person name="Yang D."/>
            <person name="Bader C.D."/>
            <person name="Teijaro C.N."/>
            <person name="Fluegel L."/>
            <person name="Davis C.M."/>
            <person name="Simpson J.R."/>
            <person name="Lauterbach L."/>
            <person name="Steele A.D."/>
            <person name="Gui C."/>
            <person name="Meng S."/>
            <person name="Li G."/>
            <person name="Viehrig K."/>
            <person name="Ye F."/>
            <person name="Su P."/>
            <person name="Kiefer A.F."/>
            <person name="Nichols A."/>
            <person name="Cepeda A.J."/>
            <person name="Yan W."/>
            <person name="Fan B."/>
            <person name="Jiang Y."/>
            <person name="Adhikari A."/>
            <person name="Zheng C.-J."/>
            <person name="Schuster L."/>
            <person name="Cowan T.M."/>
            <person name="Smanski M.J."/>
            <person name="Chevrette M.G."/>
            <person name="De Carvalho L.P.S."/>
            <person name="Shen B."/>
        </authorList>
    </citation>
    <scope>NUCLEOTIDE SEQUENCE [LARGE SCALE GENOMIC DNA]</scope>
    <source>
        <strain evidence="4 5">NPDC048946</strain>
    </source>
</reference>
<dbReference type="Gene3D" id="2.60.120.260">
    <property type="entry name" value="Galactose-binding domain-like"/>
    <property type="match status" value="2"/>
</dbReference>
<keyword evidence="2 4" id="KW-0378">Hydrolase</keyword>
<evidence type="ECO:0000313" key="5">
    <source>
        <dbReference type="Proteomes" id="UP001551482"/>
    </source>
</evidence>
<sequence length="360" mass="39630">MPEESKPALSVDATSDFADLVNLAGRPLGAGVIAANDEWFADKENLLLAETPVFQPHTFGPKGQIMDGWETRRRRGASAEEPHVHPDDHDWAVVRLGAAGVVSGVVVDTAHFTGNYPPFASVEAAYLPGHPSLDEVLAADVEWTEIVPRSPLKGDTAHRFDVAERRRFSHVRLNIFPDGGVARLRVHGEVVPDADYLDGLTLDLLAAEFGGVAEAASDRYFSSPHNMNAPGRSRVMGEGWETRRRRDDGHDWVRLRLAGPALLSAVEIDTDHYKGNAPGWIRLVATDGDPADESGWWELLPPTRVQPDTRHRFRVAPERAARHVRIEVYPDGGVARLRLLGRVTAEGLAELRRRAAELYA</sequence>
<dbReference type="PANTHER" id="PTHR12045">
    <property type="entry name" value="ALLANTOICASE"/>
    <property type="match status" value="1"/>
</dbReference>
<evidence type="ECO:0000313" key="4">
    <source>
        <dbReference type="EMBL" id="MEU8139422.1"/>
    </source>
</evidence>
<feature type="domain" description="Allantoicase" evidence="3">
    <location>
        <begin position="29"/>
        <end position="190"/>
    </location>
</feature>
<dbReference type="InterPro" id="IPR015908">
    <property type="entry name" value="Allantoicase_dom"/>
</dbReference>
<dbReference type="EMBL" id="JBEZFP010000174">
    <property type="protein sequence ID" value="MEU8139422.1"/>
    <property type="molecule type" value="Genomic_DNA"/>
</dbReference>
<keyword evidence="2" id="KW-0659">Purine metabolism</keyword>
<dbReference type="RefSeq" id="WP_358363513.1">
    <property type="nucleotide sequence ID" value="NZ_JBEZFP010000174.1"/>
</dbReference>
<dbReference type="EC" id="3.5.3.4" evidence="2"/>
<gene>
    <name evidence="2 4" type="primary">alc</name>
    <name evidence="4" type="ORF">AB0C36_38730</name>
</gene>
<dbReference type="NCBIfam" id="TIGR02961">
    <property type="entry name" value="allantoicase"/>
    <property type="match status" value="1"/>
</dbReference>
<name>A0ABV3DVA9_9ACTN</name>
<evidence type="ECO:0000256" key="2">
    <source>
        <dbReference type="HAMAP-Rule" id="MF_00813"/>
    </source>
</evidence>
<accession>A0ABV3DVA9</accession>
<comment type="caution">
    <text evidence="4">The sequence shown here is derived from an EMBL/GenBank/DDBJ whole genome shotgun (WGS) entry which is preliminary data.</text>
</comment>
<evidence type="ECO:0000259" key="3">
    <source>
        <dbReference type="Pfam" id="PF03561"/>
    </source>
</evidence>
<comment type="similarity">
    <text evidence="1 2">Belongs to the allantoicase family.</text>
</comment>
<dbReference type="InterPro" id="IPR005164">
    <property type="entry name" value="Allantoicase"/>
</dbReference>
<dbReference type="Pfam" id="PF03561">
    <property type="entry name" value="Allantoicase"/>
    <property type="match status" value="2"/>
</dbReference>
<dbReference type="Proteomes" id="UP001551482">
    <property type="component" value="Unassembled WGS sequence"/>
</dbReference>
<feature type="domain" description="Allantoicase" evidence="3">
    <location>
        <begin position="210"/>
        <end position="343"/>
    </location>
</feature>
<dbReference type="HAMAP" id="MF_00813">
    <property type="entry name" value="Allantoicase"/>
    <property type="match status" value="1"/>
</dbReference>
<proteinExistence type="inferred from homology"/>
<evidence type="ECO:0000256" key="1">
    <source>
        <dbReference type="ARBA" id="ARBA00009242"/>
    </source>
</evidence>
<comment type="pathway">
    <text evidence="2">Nitrogen metabolism; (S)-allantoin degradation; (S)-ureidoglycolate from allantoate (aminidohydrolase route): step 1/1.</text>
</comment>
<dbReference type="GO" id="GO:0004037">
    <property type="term" value="F:allantoicase activity"/>
    <property type="evidence" value="ECO:0007669"/>
    <property type="project" value="UniProtKB-EC"/>
</dbReference>
<organism evidence="4 5">
    <name type="scientific">Streptodolium elevatio</name>
    <dbReference type="NCBI Taxonomy" id="3157996"/>
    <lineage>
        <taxon>Bacteria</taxon>
        <taxon>Bacillati</taxon>
        <taxon>Actinomycetota</taxon>
        <taxon>Actinomycetes</taxon>
        <taxon>Kitasatosporales</taxon>
        <taxon>Streptomycetaceae</taxon>
        <taxon>Streptodolium</taxon>
    </lineage>
</organism>
<dbReference type="PANTHER" id="PTHR12045:SF3">
    <property type="entry name" value="INACTIVE ALLANTOICASE-RELATED"/>
    <property type="match status" value="1"/>
</dbReference>
<dbReference type="SUPFAM" id="SSF49785">
    <property type="entry name" value="Galactose-binding domain-like"/>
    <property type="match status" value="2"/>
</dbReference>
<keyword evidence="5" id="KW-1185">Reference proteome</keyword>
<protein>
    <recommendedName>
        <fullName evidence="2">Probable allantoicase</fullName>
        <ecNumber evidence="2">3.5.3.4</ecNumber>
    </recommendedName>
    <alternativeName>
        <fullName evidence="2">Allantoate amidinohydrolase</fullName>
    </alternativeName>
</protein>
<dbReference type="PIRSF" id="PIRSF016516">
    <property type="entry name" value="Allantoicase"/>
    <property type="match status" value="1"/>
</dbReference>
<dbReference type="InterPro" id="IPR008979">
    <property type="entry name" value="Galactose-bd-like_sf"/>
</dbReference>